<accession>A0ABT1D1L6</accession>
<evidence type="ECO:0000256" key="1">
    <source>
        <dbReference type="SAM" id="MobiDB-lite"/>
    </source>
</evidence>
<evidence type="ECO:0000313" key="2">
    <source>
        <dbReference type="EMBL" id="MCO6415532.1"/>
    </source>
</evidence>
<dbReference type="Proteomes" id="UP001523392">
    <property type="component" value="Unassembled WGS sequence"/>
</dbReference>
<feature type="compositionally biased region" description="Low complexity" evidence="1">
    <location>
        <begin position="87"/>
        <end position="99"/>
    </location>
</feature>
<feature type="region of interest" description="Disordered" evidence="1">
    <location>
        <begin position="80"/>
        <end position="99"/>
    </location>
</feature>
<proteinExistence type="predicted"/>
<protein>
    <submittedName>
        <fullName evidence="2">Uncharacterized protein</fullName>
    </submittedName>
</protein>
<reference evidence="2 3" key="1">
    <citation type="submission" date="2021-12" db="EMBL/GenBank/DDBJ databases">
        <title>Siccirubricoccus leaddurans sp. nov., a high concentration Zn2+ tolerance bacterium.</title>
        <authorList>
            <person name="Cao Y."/>
        </authorList>
    </citation>
    <scope>NUCLEOTIDE SEQUENCE [LARGE SCALE GENOMIC DNA]</scope>
    <source>
        <strain evidence="2 3">KC 17139</strain>
    </source>
</reference>
<organism evidence="2 3">
    <name type="scientific">Siccirubricoccus soli</name>
    <dbReference type="NCBI Taxonomy" id="2899147"/>
    <lineage>
        <taxon>Bacteria</taxon>
        <taxon>Pseudomonadati</taxon>
        <taxon>Pseudomonadota</taxon>
        <taxon>Alphaproteobacteria</taxon>
        <taxon>Acetobacterales</taxon>
        <taxon>Roseomonadaceae</taxon>
        <taxon>Siccirubricoccus</taxon>
    </lineage>
</organism>
<sequence length="99" mass="10516">MLKAGTLIDATLVEAAVAGSPGIPAGARQDLAGQGLMRRHVEGQADALPRRIAILPRDDVRIRDRLVEMVPGDVEAGRFRRAEHSARASAARRSAHSSA</sequence>
<dbReference type="RefSeq" id="WP_252952130.1">
    <property type="nucleotide sequence ID" value="NZ_JAFIRR010000028.1"/>
</dbReference>
<dbReference type="EMBL" id="JAFIRR010000028">
    <property type="protein sequence ID" value="MCO6415532.1"/>
    <property type="molecule type" value="Genomic_DNA"/>
</dbReference>
<name>A0ABT1D1L6_9PROT</name>
<keyword evidence="3" id="KW-1185">Reference proteome</keyword>
<gene>
    <name evidence="2" type="ORF">JYK14_04990</name>
</gene>
<comment type="caution">
    <text evidence="2">The sequence shown here is derived from an EMBL/GenBank/DDBJ whole genome shotgun (WGS) entry which is preliminary data.</text>
</comment>
<evidence type="ECO:0000313" key="3">
    <source>
        <dbReference type="Proteomes" id="UP001523392"/>
    </source>
</evidence>